<reference evidence="3" key="2">
    <citation type="journal article" date="2021" name="PeerJ">
        <title>Extensive microbial diversity within the chicken gut microbiome revealed by metagenomics and culture.</title>
        <authorList>
            <person name="Gilroy R."/>
            <person name="Ravi A."/>
            <person name="Getino M."/>
            <person name="Pursley I."/>
            <person name="Horton D.L."/>
            <person name="Alikhan N.F."/>
            <person name="Baker D."/>
            <person name="Gharbi K."/>
            <person name="Hall N."/>
            <person name="Watson M."/>
            <person name="Adriaenssens E.M."/>
            <person name="Foster-Nyarko E."/>
            <person name="Jarju S."/>
            <person name="Secka A."/>
            <person name="Antonio M."/>
            <person name="Oren A."/>
            <person name="Chaudhuri R.R."/>
            <person name="La Ragione R."/>
            <person name="Hildebrand F."/>
            <person name="Pallen M.J."/>
        </authorList>
    </citation>
    <scope>NUCLEOTIDE SEQUENCE</scope>
    <source>
        <strain evidence="3">1383</strain>
    </source>
</reference>
<dbReference type="InterPro" id="IPR051916">
    <property type="entry name" value="GPI-anchor_lipid_remodeler"/>
</dbReference>
<keyword evidence="3" id="KW-0540">Nuclease</keyword>
<accession>A0A9D1H9C3</accession>
<dbReference type="InterPro" id="IPR005135">
    <property type="entry name" value="Endo/exonuclease/phosphatase"/>
</dbReference>
<keyword evidence="3" id="KW-0255">Endonuclease</keyword>
<dbReference type="SUPFAM" id="SSF56219">
    <property type="entry name" value="DNase I-like"/>
    <property type="match status" value="1"/>
</dbReference>
<organism evidence="3 4">
    <name type="scientific">Candidatus Merdimorpha stercoravium</name>
    <dbReference type="NCBI Taxonomy" id="2840863"/>
    <lineage>
        <taxon>Bacteria</taxon>
        <taxon>Pseudomonadati</taxon>
        <taxon>Bacteroidota</taxon>
        <taxon>Flavobacteriia</taxon>
        <taxon>Flavobacteriales</taxon>
        <taxon>Candidatus Merdimorpha</taxon>
    </lineage>
</organism>
<feature type="chain" id="PRO_5039261527" evidence="1">
    <location>
        <begin position="22"/>
        <end position="255"/>
    </location>
</feature>
<dbReference type="Gene3D" id="3.60.10.10">
    <property type="entry name" value="Endonuclease/exonuclease/phosphatase"/>
    <property type="match status" value="1"/>
</dbReference>
<gene>
    <name evidence="3" type="ORF">IAC44_03010</name>
</gene>
<dbReference type="GO" id="GO:0004519">
    <property type="term" value="F:endonuclease activity"/>
    <property type="evidence" value="ECO:0007669"/>
    <property type="project" value="UniProtKB-KW"/>
</dbReference>
<dbReference type="AlphaFoldDB" id="A0A9D1H9C3"/>
<reference evidence="3" key="1">
    <citation type="submission" date="2020-10" db="EMBL/GenBank/DDBJ databases">
        <authorList>
            <person name="Gilroy R."/>
        </authorList>
    </citation>
    <scope>NUCLEOTIDE SEQUENCE</scope>
    <source>
        <strain evidence="3">1383</strain>
    </source>
</reference>
<dbReference type="GO" id="GO:0006506">
    <property type="term" value="P:GPI anchor biosynthetic process"/>
    <property type="evidence" value="ECO:0007669"/>
    <property type="project" value="TreeGrafter"/>
</dbReference>
<proteinExistence type="predicted"/>
<evidence type="ECO:0000313" key="3">
    <source>
        <dbReference type="EMBL" id="HIT97786.1"/>
    </source>
</evidence>
<feature type="signal peptide" evidence="1">
    <location>
        <begin position="1"/>
        <end position="21"/>
    </location>
</feature>
<evidence type="ECO:0000313" key="4">
    <source>
        <dbReference type="Proteomes" id="UP000824161"/>
    </source>
</evidence>
<dbReference type="EMBL" id="DVLY01000069">
    <property type="protein sequence ID" value="HIT97786.1"/>
    <property type="molecule type" value="Genomic_DNA"/>
</dbReference>
<dbReference type="PANTHER" id="PTHR14859">
    <property type="entry name" value="CALCOFLUOR WHITE HYPERSENSITIVE PROTEIN PRECURSOR"/>
    <property type="match status" value="1"/>
</dbReference>
<protein>
    <submittedName>
        <fullName evidence="3">Endonuclease/exonuclease/phosphatase family protein</fullName>
    </submittedName>
</protein>
<sequence>MKRFLLLSLAALLLCPLAAQAGEPVRITVLSYNIQGAKRFPTEKYAEFIQKYQPDLVAFQEVDYMTKRFKEKPDFLGEVARMTGMHPVYAAAMAFSDGQYGIGLMTRFPIEGVKAFALPQPEGSYEPRRAVTAEVQVAEGLTMRFTSTHLDLPSDSIRLAQTTALTRWLSGDDTPSIVCGDFNATPDSKAIAHMKAHWQQVCDDQLTYPETDPKKKIDYIFVRGRGTWKVVEYQRLVDVPLSDHCPILVTLEYTE</sequence>
<dbReference type="PANTHER" id="PTHR14859:SF15">
    <property type="entry name" value="ENDONUCLEASE_EXONUCLEASE_PHOSPHATASE DOMAIN-CONTAINING PROTEIN"/>
    <property type="match status" value="1"/>
</dbReference>
<evidence type="ECO:0000259" key="2">
    <source>
        <dbReference type="Pfam" id="PF03372"/>
    </source>
</evidence>
<dbReference type="InterPro" id="IPR036691">
    <property type="entry name" value="Endo/exonu/phosph_ase_sf"/>
</dbReference>
<evidence type="ECO:0000256" key="1">
    <source>
        <dbReference type="SAM" id="SignalP"/>
    </source>
</evidence>
<feature type="domain" description="Endonuclease/exonuclease/phosphatase" evidence="2">
    <location>
        <begin position="30"/>
        <end position="244"/>
    </location>
</feature>
<comment type="caution">
    <text evidence="3">The sequence shown here is derived from an EMBL/GenBank/DDBJ whole genome shotgun (WGS) entry which is preliminary data.</text>
</comment>
<keyword evidence="1" id="KW-0732">Signal</keyword>
<dbReference type="GO" id="GO:0016020">
    <property type="term" value="C:membrane"/>
    <property type="evidence" value="ECO:0007669"/>
    <property type="project" value="GOC"/>
</dbReference>
<name>A0A9D1H9C3_9FLAO</name>
<keyword evidence="3" id="KW-0378">Hydrolase</keyword>
<dbReference type="Pfam" id="PF03372">
    <property type="entry name" value="Exo_endo_phos"/>
    <property type="match status" value="1"/>
</dbReference>
<dbReference type="Proteomes" id="UP000824161">
    <property type="component" value="Unassembled WGS sequence"/>
</dbReference>